<dbReference type="SUPFAM" id="SSF53383">
    <property type="entry name" value="PLP-dependent transferases"/>
    <property type="match status" value="1"/>
</dbReference>
<accession>A0A388TG17</accession>
<reference evidence="2 3" key="1">
    <citation type="journal article" date="2019" name="ISME J.">
        <title>Genome analyses of uncultured TG2/ZB3 bacteria in 'Margulisbacteria' specifically attached to ectosymbiotic spirochetes of protists in the termite gut.</title>
        <authorList>
            <person name="Utami Y.D."/>
            <person name="Kuwahara H."/>
            <person name="Igai K."/>
            <person name="Murakami T."/>
            <person name="Sugaya K."/>
            <person name="Morikawa T."/>
            <person name="Nagura Y."/>
            <person name="Yuki M."/>
            <person name="Deevong P."/>
            <person name="Inoue T."/>
            <person name="Kihara K."/>
            <person name="Lo N."/>
            <person name="Yamada A."/>
            <person name="Ohkuma M."/>
            <person name="Hongoh Y."/>
        </authorList>
    </citation>
    <scope>NUCLEOTIDE SEQUENCE [LARGE SCALE GENOMIC DNA]</scope>
    <source>
        <strain evidence="2">NkOx7-01</strain>
    </source>
</reference>
<dbReference type="InterPro" id="IPR015424">
    <property type="entry name" value="PyrdxlP-dep_Trfase"/>
</dbReference>
<comment type="caution">
    <text evidence="2">The sequence shown here is derived from an EMBL/GenBank/DDBJ whole genome shotgun (WGS) entry which is preliminary data.</text>
</comment>
<protein>
    <submittedName>
        <fullName evidence="2">Aromatic amino acid aminotransferase</fullName>
    </submittedName>
</protein>
<feature type="domain" description="Aminotransferase class I/classII large" evidence="1">
    <location>
        <begin position="1"/>
        <end position="45"/>
    </location>
</feature>
<organism evidence="2 3">
    <name type="scientific">Termititenax aidoneus</name>
    <dbReference type="NCBI Taxonomy" id="2218524"/>
    <lineage>
        <taxon>Bacteria</taxon>
        <taxon>Bacillati</taxon>
        <taxon>Candidatus Margulisiibacteriota</taxon>
        <taxon>Candidatus Termititenacia</taxon>
        <taxon>Candidatus Termititenacales</taxon>
        <taxon>Candidatus Termititenacaceae</taxon>
        <taxon>Candidatus Termititenax</taxon>
    </lineage>
</organism>
<sequence length="54" mass="5925">FALKLIQQEKVAVVPGNVFGAGGEGFVRCCYATEISLLKEALARIARFVKNERL</sequence>
<dbReference type="AlphaFoldDB" id="A0A388TG17"/>
<keyword evidence="2" id="KW-0032">Aminotransferase</keyword>
<dbReference type="InterPro" id="IPR015422">
    <property type="entry name" value="PyrdxlP-dep_Trfase_small"/>
</dbReference>
<dbReference type="InterPro" id="IPR004839">
    <property type="entry name" value="Aminotransferase_I/II_large"/>
</dbReference>
<keyword evidence="2" id="KW-0808">Transferase</keyword>
<dbReference type="GO" id="GO:0030170">
    <property type="term" value="F:pyridoxal phosphate binding"/>
    <property type="evidence" value="ECO:0007669"/>
    <property type="project" value="InterPro"/>
</dbReference>
<dbReference type="Gene3D" id="3.90.1150.10">
    <property type="entry name" value="Aspartate Aminotransferase, domain 1"/>
    <property type="match status" value="1"/>
</dbReference>
<keyword evidence="3" id="KW-1185">Reference proteome</keyword>
<dbReference type="Pfam" id="PF00155">
    <property type="entry name" value="Aminotran_1_2"/>
    <property type="match status" value="1"/>
</dbReference>
<evidence type="ECO:0000313" key="2">
    <source>
        <dbReference type="EMBL" id="GBR75084.1"/>
    </source>
</evidence>
<dbReference type="GO" id="GO:0008483">
    <property type="term" value="F:transaminase activity"/>
    <property type="evidence" value="ECO:0007669"/>
    <property type="project" value="UniProtKB-KW"/>
</dbReference>
<evidence type="ECO:0000259" key="1">
    <source>
        <dbReference type="Pfam" id="PF00155"/>
    </source>
</evidence>
<feature type="non-terminal residue" evidence="2">
    <location>
        <position position="1"/>
    </location>
</feature>
<proteinExistence type="predicted"/>
<evidence type="ECO:0000313" key="3">
    <source>
        <dbReference type="Proteomes" id="UP000269352"/>
    </source>
</evidence>
<dbReference type="EMBL" id="BGZN01000154">
    <property type="protein sequence ID" value="GBR75084.1"/>
    <property type="molecule type" value="Genomic_DNA"/>
</dbReference>
<dbReference type="Proteomes" id="UP000269352">
    <property type="component" value="Unassembled WGS sequence"/>
</dbReference>
<name>A0A388TG17_TERA1</name>
<gene>
    <name evidence="2" type="ORF">NO1_2145</name>
</gene>